<accession>A0A5J5EQ56</accession>
<organism evidence="2 3">
    <name type="scientific">Sphaerosporella brunnea</name>
    <dbReference type="NCBI Taxonomy" id="1250544"/>
    <lineage>
        <taxon>Eukaryota</taxon>
        <taxon>Fungi</taxon>
        <taxon>Dikarya</taxon>
        <taxon>Ascomycota</taxon>
        <taxon>Pezizomycotina</taxon>
        <taxon>Pezizomycetes</taxon>
        <taxon>Pezizales</taxon>
        <taxon>Pyronemataceae</taxon>
        <taxon>Sphaerosporella</taxon>
    </lineage>
</organism>
<evidence type="ECO:0000256" key="1">
    <source>
        <dbReference type="SAM" id="MobiDB-lite"/>
    </source>
</evidence>
<feature type="compositionally biased region" description="Basic and acidic residues" evidence="1">
    <location>
        <begin position="204"/>
        <end position="218"/>
    </location>
</feature>
<dbReference type="Proteomes" id="UP000326924">
    <property type="component" value="Unassembled WGS sequence"/>
</dbReference>
<feature type="compositionally biased region" description="Acidic residues" evidence="1">
    <location>
        <begin position="164"/>
        <end position="175"/>
    </location>
</feature>
<keyword evidence="3" id="KW-1185">Reference proteome</keyword>
<sequence length="218" mass="24289">MYECKSSGGHFFVHSPHLRSFICHRCREPFTNYNPPIPRTKAAKQWYSELYGSLATADADREKAPWRCIVEACAFTTCGPCSDVTQGELGRLKDEREAAEAAGTPYDFQAELAKVEDEGRVGIESARKREIDVDKDDNKKENDKMGHSSGDSAGKISVDSRMEVDDDDGDGDEYSLEVYKRPYTRSATAAAASARARARRPTAGKREREPTRRRGLGD</sequence>
<protein>
    <submittedName>
        <fullName evidence="2">Uncharacterized protein</fullName>
    </submittedName>
</protein>
<reference evidence="2 3" key="1">
    <citation type="submission" date="2019-09" db="EMBL/GenBank/DDBJ databases">
        <title>Draft genome of the ectomycorrhizal ascomycete Sphaerosporella brunnea.</title>
        <authorList>
            <consortium name="DOE Joint Genome Institute"/>
            <person name="Benucci G.M."/>
            <person name="Marozzi G."/>
            <person name="Antonielli L."/>
            <person name="Sanchez S."/>
            <person name="Marco P."/>
            <person name="Wang X."/>
            <person name="Falini L.B."/>
            <person name="Barry K."/>
            <person name="Haridas S."/>
            <person name="Lipzen A."/>
            <person name="Labutti K."/>
            <person name="Grigoriev I.V."/>
            <person name="Murat C."/>
            <person name="Martin F."/>
            <person name="Albertini E."/>
            <person name="Donnini D."/>
            <person name="Bonito G."/>
        </authorList>
    </citation>
    <scope>NUCLEOTIDE SEQUENCE [LARGE SCALE GENOMIC DNA]</scope>
    <source>
        <strain evidence="2 3">Sb_GMNB300</strain>
    </source>
</reference>
<comment type="caution">
    <text evidence="2">The sequence shown here is derived from an EMBL/GenBank/DDBJ whole genome shotgun (WGS) entry which is preliminary data.</text>
</comment>
<evidence type="ECO:0000313" key="3">
    <source>
        <dbReference type="Proteomes" id="UP000326924"/>
    </source>
</evidence>
<dbReference type="InParanoid" id="A0A5J5EQ56"/>
<feature type="compositionally biased region" description="Low complexity" evidence="1">
    <location>
        <begin position="184"/>
        <end position="195"/>
    </location>
</feature>
<dbReference type="AlphaFoldDB" id="A0A5J5EQ56"/>
<dbReference type="OrthoDB" id="5423525at2759"/>
<gene>
    <name evidence="2" type="ORF">FN846DRAFT_194420</name>
</gene>
<feature type="region of interest" description="Disordered" evidence="1">
    <location>
        <begin position="126"/>
        <end position="218"/>
    </location>
</feature>
<proteinExistence type="predicted"/>
<evidence type="ECO:0000313" key="2">
    <source>
        <dbReference type="EMBL" id="KAA8898966.1"/>
    </source>
</evidence>
<name>A0A5J5EQ56_9PEZI</name>
<feature type="compositionally biased region" description="Basic and acidic residues" evidence="1">
    <location>
        <begin position="126"/>
        <end position="146"/>
    </location>
</feature>
<dbReference type="EMBL" id="VXIS01000175">
    <property type="protein sequence ID" value="KAA8898966.1"/>
    <property type="molecule type" value="Genomic_DNA"/>
</dbReference>